<dbReference type="Pfam" id="PF09769">
    <property type="entry name" value="ApoO"/>
    <property type="match status" value="1"/>
</dbReference>
<keyword evidence="1" id="KW-0496">Mitochondrion</keyword>
<dbReference type="PANTHER" id="PTHR28268:SF1">
    <property type="entry name" value="MICOS SUBUNIT MIC26"/>
    <property type="match status" value="1"/>
</dbReference>
<dbReference type="EMBL" id="LT671824">
    <property type="protein sequence ID" value="SHO78676.1"/>
    <property type="molecule type" value="Genomic_DNA"/>
</dbReference>
<evidence type="ECO:0000313" key="3">
    <source>
        <dbReference type="Proteomes" id="UP000186303"/>
    </source>
</evidence>
<comment type="subcellular location">
    <subcellularLocation>
        <location evidence="1">Mitochondrion inner membrane</location>
    </subcellularLocation>
</comment>
<dbReference type="InterPro" id="IPR019166">
    <property type="entry name" value="MIC26/MIC27"/>
</dbReference>
<dbReference type="GO" id="GO:0042407">
    <property type="term" value="P:cristae formation"/>
    <property type="evidence" value="ECO:0007669"/>
    <property type="project" value="InterPro"/>
</dbReference>
<dbReference type="InterPro" id="IPR033181">
    <property type="entry name" value="Mic26_fungi"/>
</dbReference>
<organism evidence="2 3">
    <name type="scientific">Malassezia sympodialis (strain ATCC 42132)</name>
    <name type="common">Atopic eczema-associated yeast</name>
    <dbReference type="NCBI Taxonomy" id="1230383"/>
    <lineage>
        <taxon>Eukaryota</taxon>
        <taxon>Fungi</taxon>
        <taxon>Dikarya</taxon>
        <taxon>Basidiomycota</taxon>
        <taxon>Ustilaginomycotina</taxon>
        <taxon>Malasseziomycetes</taxon>
        <taxon>Malasseziales</taxon>
        <taxon>Malasseziaceae</taxon>
        <taxon>Malassezia</taxon>
    </lineage>
</organism>
<accession>A0A1M8A866</accession>
<dbReference type="PANTHER" id="PTHR28268">
    <property type="entry name" value="MICOS SUBUNIT MIC26"/>
    <property type="match status" value="1"/>
</dbReference>
<protein>
    <recommendedName>
        <fullName evidence="1">MICOS complex subunit</fullName>
    </recommendedName>
</protein>
<name>A0A1M8A866_MALS4</name>
<dbReference type="OMA" id="KWIGVEH"/>
<dbReference type="Proteomes" id="UP000186303">
    <property type="component" value="Chromosome 4"/>
</dbReference>
<gene>
    <name evidence="2" type="ORF">MSYG_3023</name>
</gene>
<dbReference type="GO" id="GO:0044284">
    <property type="term" value="C:mitochondrial crista junction"/>
    <property type="evidence" value="ECO:0007669"/>
    <property type="project" value="TreeGrafter"/>
</dbReference>
<keyword evidence="3" id="KW-1185">Reference proteome</keyword>
<proteinExistence type="predicted"/>
<dbReference type="VEuPathDB" id="FungiDB:MSYG_3023"/>
<dbReference type="STRING" id="1230383.A0A1M8A866"/>
<comment type="subunit">
    <text evidence="1">Component of the mitochondrial contact site and cristae organizing system (MICOS) complex.</text>
</comment>
<keyword evidence="1" id="KW-0999">Mitochondrion inner membrane</keyword>
<keyword evidence="1" id="KW-0472">Membrane</keyword>
<sequence>MVPTQEKLSVYPEPDKETYVVETTTELERQISKLRQTAQKYTGEAFRSVRSGVDSVVNVEHRVENRMTKLMSKDESLTPNGLYVGVATLASMVFTRYRAFPVRWFVPPVVFAASMKYFLPKTSDNLVEYYEKKEYQYAPQLSETRRNYWEKAQQYWYTGVDHLTMTGDKLRSLFSTGVQDVQRSTGLQISTLLPQENKTVPDKVATPEVSGKKII</sequence>
<comment type="function">
    <text evidence="1">Component of the MICOS complex, a large protein complex of the mitochondrial inner membrane that plays crucial roles in the maintenance of crista junctions, inner membrane architecture, and formation of contact sites to the outer membrane.</text>
</comment>
<evidence type="ECO:0000313" key="2">
    <source>
        <dbReference type="EMBL" id="SHO78676.1"/>
    </source>
</evidence>
<reference evidence="3" key="1">
    <citation type="journal article" date="2017" name="Nucleic Acids Res.">
        <title>Proteogenomics produces comprehensive and highly accurate protein-coding gene annotation in a complete genome assembly of Malassezia sympodialis.</title>
        <authorList>
            <person name="Zhu Y."/>
            <person name="Engstroem P.G."/>
            <person name="Tellgren-Roth C."/>
            <person name="Baudo C.D."/>
            <person name="Kennell J.C."/>
            <person name="Sun S."/>
            <person name="Billmyre R.B."/>
            <person name="Schroeder M.S."/>
            <person name="Andersson A."/>
            <person name="Holm T."/>
            <person name="Sigurgeirsson B."/>
            <person name="Wu G."/>
            <person name="Sankaranarayanan S.R."/>
            <person name="Siddharthan R."/>
            <person name="Sanyal K."/>
            <person name="Lundeberg J."/>
            <person name="Nystedt B."/>
            <person name="Boekhout T."/>
            <person name="Dawson T.L. Jr."/>
            <person name="Heitman J."/>
            <person name="Scheynius A."/>
            <person name="Lehtioe J."/>
        </authorList>
    </citation>
    <scope>NUCLEOTIDE SEQUENCE [LARGE SCALE GENOMIC DNA]</scope>
    <source>
        <strain evidence="3">ATCC 42132</strain>
    </source>
</reference>
<dbReference type="OrthoDB" id="2399148at2759"/>
<dbReference type="AlphaFoldDB" id="A0A1M8A866"/>
<dbReference type="GO" id="GO:0061617">
    <property type="term" value="C:MICOS complex"/>
    <property type="evidence" value="ECO:0007669"/>
    <property type="project" value="UniProtKB-UniRule"/>
</dbReference>
<evidence type="ECO:0000256" key="1">
    <source>
        <dbReference type="RuleBase" id="RU363021"/>
    </source>
</evidence>